<comment type="catalytic activity">
    <reaction evidence="11">
        <text>L-seryl-[protein] + ATP = O-phospho-L-seryl-[protein] + ADP + H(+)</text>
        <dbReference type="Rhea" id="RHEA:17989"/>
        <dbReference type="Rhea" id="RHEA-COMP:9863"/>
        <dbReference type="Rhea" id="RHEA-COMP:11604"/>
        <dbReference type="ChEBI" id="CHEBI:15378"/>
        <dbReference type="ChEBI" id="CHEBI:29999"/>
        <dbReference type="ChEBI" id="CHEBI:30616"/>
        <dbReference type="ChEBI" id="CHEBI:83421"/>
        <dbReference type="ChEBI" id="CHEBI:456216"/>
        <dbReference type="EC" id="2.7.11.1"/>
    </reaction>
</comment>
<dbReference type="GO" id="GO:0004674">
    <property type="term" value="F:protein serine/threonine kinase activity"/>
    <property type="evidence" value="ECO:0007669"/>
    <property type="project" value="UniProtKB-KW"/>
</dbReference>
<evidence type="ECO:0000256" key="1">
    <source>
        <dbReference type="ARBA" id="ARBA00001936"/>
    </source>
</evidence>
<dbReference type="Proteomes" id="UP000657918">
    <property type="component" value="Unassembled WGS sequence"/>
</dbReference>
<reference evidence="13 14" key="1">
    <citation type="submission" date="2020-10" db="EMBL/GenBank/DDBJ databases">
        <title>Plant Genome Project.</title>
        <authorList>
            <person name="Zhang R.-G."/>
        </authorList>
    </citation>
    <scope>NUCLEOTIDE SEQUENCE [LARGE SCALE GENOMIC DNA]</scope>
    <source>
        <strain evidence="13">FAFU-HL-1</strain>
        <tissue evidence="13">Leaf</tissue>
    </source>
</reference>
<comment type="caution">
    <text evidence="13">The sequence shown here is derived from an EMBL/GenBank/DDBJ whole genome shotgun (WGS) entry which is preliminary data.</text>
</comment>
<evidence type="ECO:0000256" key="8">
    <source>
        <dbReference type="ARBA" id="ARBA00022840"/>
    </source>
</evidence>
<keyword evidence="5" id="KW-0808">Transferase</keyword>
<dbReference type="Pfam" id="PF03822">
    <property type="entry name" value="NAF"/>
    <property type="match status" value="1"/>
</dbReference>
<sequence length="296" mass="33431">MQRITVEQIRNDEWFKKGFVPVRLVEYEDVNLDDVNAVFDDPEEQRADEQHGNEEMSPLILNAFDLITLSQGLNLSTLFDRGQDSLKHQTRFVSKKPANVILSSMEVVAQSMGFKTHIRNFKMRVEGLSADKAGHFSVFEVAPAFLMVDIQRTAGDAAEYLKVSCLEIISIQFAFIRVYSTRTSVAISRISFGNRPLSRANLESPSQRAKGADFVSWFIMLQGALEAFHVRVAQPTYMKRIYKKSQTAGKKNKGCNPTQPYGDAKEEHGNLHKTLSVNQIMKPLSVFNKDDFSTGQ</sequence>
<dbReference type="OrthoDB" id="193931at2759"/>
<feature type="domain" description="NAF" evidence="12">
    <location>
        <begin position="56"/>
        <end position="80"/>
    </location>
</feature>
<evidence type="ECO:0000256" key="10">
    <source>
        <dbReference type="ARBA" id="ARBA00047899"/>
    </source>
</evidence>
<evidence type="ECO:0000259" key="12">
    <source>
        <dbReference type="PROSITE" id="PS50816"/>
    </source>
</evidence>
<protein>
    <recommendedName>
        <fullName evidence="3">non-specific serine/threonine protein kinase</fullName>
        <ecNumber evidence="3">2.7.11.1</ecNumber>
    </recommendedName>
</protein>
<evidence type="ECO:0000256" key="4">
    <source>
        <dbReference type="ARBA" id="ARBA00022527"/>
    </source>
</evidence>
<proteinExistence type="inferred from homology"/>
<dbReference type="GO" id="GO:0005524">
    <property type="term" value="F:ATP binding"/>
    <property type="evidence" value="ECO:0007669"/>
    <property type="project" value="UniProtKB-KW"/>
</dbReference>
<dbReference type="EC" id="2.7.11.1" evidence="3"/>
<evidence type="ECO:0000256" key="3">
    <source>
        <dbReference type="ARBA" id="ARBA00012513"/>
    </source>
</evidence>
<evidence type="ECO:0000313" key="14">
    <source>
        <dbReference type="Proteomes" id="UP000657918"/>
    </source>
</evidence>
<evidence type="ECO:0000256" key="2">
    <source>
        <dbReference type="ARBA" id="ARBA00006234"/>
    </source>
</evidence>
<dbReference type="AlphaFoldDB" id="A0A835N6Y3"/>
<dbReference type="GO" id="GO:0007165">
    <property type="term" value="P:signal transduction"/>
    <property type="evidence" value="ECO:0007669"/>
    <property type="project" value="InterPro"/>
</dbReference>
<keyword evidence="9" id="KW-0464">Manganese</keyword>
<evidence type="ECO:0000256" key="11">
    <source>
        <dbReference type="ARBA" id="ARBA00048679"/>
    </source>
</evidence>
<dbReference type="Gene3D" id="3.30.310.80">
    <property type="entry name" value="Kinase associated domain 1, KA1"/>
    <property type="match status" value="1"/>
</dbReference>
<keyword evidence="4" id="KW-0723">Serine/threonine-protein kinase</keyword>
<gene>
    <name evidence="13" type="ORF">SADUNF_Sadunf02G0091200</name>
</gene>
<keyword evidence="6" id="KW-0547">Nucleotide-binding</keyword>
<keyword evidence="14" id="KW-1185">Reference proteome</keyword>
<evidence type="ECO:0000256" key="6">
    <source>
        <dbReference type="ARBA" id="ARBA00022741"/>
    </source>
</evidence>
<evidence type="ECO:0000256" key="5">
    <source>
        <dbReference type="ARBA" id="ARBA00022679"/>
    </source>
</evidence>
<dbReference type="PANTHER" id="PTHR43895">
    <property type="entry name" value="CALCIUM/CALMODULIN-DEPENDENT PROTEIN KINASE KINASE-RELATED"/>
    <property type="match status" value="1"/>
</dbReference>
<dbReference type="InterPro" id="IPR004041">
    <property type="entry name" value="NAF_dom"/>
</dbReference>
<keyword evidence="7" id="KW-0418">Kinase</keyword>
<dbReference type="FunFam" id="3.30.310.80:FF:000005">
    <property type="entry name" value="Non-specific serine/threonine protein kinase"/>
    <property type="match status" value="1"/>
</dbReference>
<accession>A0A835N6Y3</accession>
<dbReference type="PANTHER" id="PTHR43895:SF114">
    <property type="entry name" value="NON-SPECIFIC SERINE_THREONINE PROTEIN KINASE"/>
    <property type="match status" value="1"/>
</dbReference>
<comment type="catalytic activity">
    <reaction evidence="10">
        <text>L-threonyl-[protein] + ATP = O-phospho-L-threonyl-[protein] + ADP + H(+)</text>
        <dbReference type="Rhea" id="RHEA:46608"/>
        <dbReference type="Rhea" id="RHEA-COMP:11060"/>
        <dbReference type="Rhea" id="RHEA-COMP:11605"/>
        <dbReference type="ChEBI" id="CHEBI:15378"/>
        <dbReference type="ChEBI" id="CHEBI:30013"/>
        <dbReference type="ChEBI" id="CHEBI:30616"/>
        <dbReference type="ChEBI" id="CHEBI:61977"/>
        <dbReference type="ChEBI" id="CHEBI:456216"/>
        <dbReference type="EC" id="2.7.11.1"/>
    </reaction>
</comment>
<evidence type="ECO:0000256" key="9">
    <source>
        <dbReference type="ARBA" id="ARBA00023211"/>
    </source>
</evidence>
<dbReference type="EMBL" id="JADGMS010000002">
    <property type="protein sequence ID" value="KAF9687416.1"/>
    <property type="molecule type" value="Genomic_DNA"/>
</dbReference>
<dbReference type="PROSITE" id="PS50816">
    <property type="entry name" value="NAF"/>
    <property type="match status" value="1"/>
</dbReference>
<comment type="cofactor">
    <cofactor evidence="1">
        <name>Mn(2+)</name>
        <dbReference type="ChEBI" id="CHEBI:29035"/>
    </cofactor>
</comment>
<keyword evidence="8" id="KW-0067">ATP-binding</keyword>
<evidence type="ECO:0000256" key="7">
    <source>
        <dbReference type="ARBA" id="ARBA00022777"/>
    </source>
</evidence>
<organism evidence="13 14">
    <name type="scientific">Salix dunnii</name>
    <dbReference type="NCBI Taxonomy" id="1413687"/>
    <lineage>
        <taxon>Eukaryota</taxon>
        <taxon>Viridiplantae</taxon>
        <taxon>Streptophyta</taxon>
        <taxon>Embryophyta</taxon>
        <taxon>Tracheophyta</taxon>
        <taxon>Spermatophyta</taxon>
        <taxon>Magnoliopsida</taxon>
        <taxon>eudicotyledons</taxon>
        <taxon>Gunneridae</taxon>
        <taxon>Pentapetalae</taxon>
        <taxon>rosids</taxon>
        <taxon>fabids</taxon>
        <taxon>Malpighiales</taxon>
        <taxon>Salicaceae</taxon>
        <taxon>Saliceae</taxon>
        <taxon>Salix</taxon>
    </lineage>
</organism>
<evidence type="ECO:0000313" key="13">
    <source>
        <dbReference type="EMBL" id="KAF9687416.1"/>
    </source>
</evidence>
<dbReference type="InterPro" id="IPR018451">
    <property type="entry name" value="NAF/FISL_domain"/>
</dbReference>
<name>A0A835N6Y3_9ROSI</name>
<dbReference type="CDD" id="cd12195">
    <property type="entry name" value="CIPK_C"/>
    <property type="match status" value="1"/>
</dbReference>
<comment type="similarity">
    <text evidence="2">Belongs to the protein kinase superfamily. CAMK Ser/Thr protein kinase family. SNF1 subfamily.</text>
</comment>